<gene>
    <name evidence="3" type="ORF">GCM10011506_29030</name>
</gene>
<keyword evidence="4" id="KW-1185">Reference proteome</keyword>
<dbReference type="InterPro" id="IPR029068">
    <property type="entry name" value="Glyas_Bleomycin-R_OHBP_Dase"/>
</dbReference>
<dbReference type="Pfam" id="PF00903">
    <property type="entry name" value="Glyoxalase"/>
    <property type="match status" value="1"/>
</dbReference>
<accession>A0ABQ1MMX7</accession>
<dbReference type="SUPFAM" id="SSF54593">
    <property type="entry name" value="Glyoxalase/Bleomycin resistance protein/Dihydroxybiphenyl dioxygenase"/>
    <property type="match status" value="2"/>
</dbReference>
<evidence type="ECO:0000259" key="2">
    <source>
        <dbReference type="PROSITE" id="PS51819"/>
    </source>
</evidence>
<evidence type="ECO:0000313" key="3">
    <source>
        <dbReference type="EMBL" id="GGC41664.1"/>
    </source>
</evidence>
<feature type="domain" description="VOC" evidence="2">
    <location>
        <begin position="25"/>
        <end position="165"/>
    </location>
</feature>
<dbReference type="PROSITE" id="PS51819">
    <property type="entry name" value="VOC"/>
    <property type="match status" value="2"/>
</dbReference>
<evidence type="ECO:0000313" key="4">
    <source>
        <dbReference type="Proteomes" id="UP000636010"/>
    </source>
</evidence>
<evidence type="ECO:0000256" key="1">
    <source>
        <dbReference type="ARBA" id="ARBA00022723"/>
    </source>
</evidence>
<dbReference type="InterPro" id="IPR004360">
    <property type="entry name" value="Glyas_Fos-R_dOase_dom"/>
</dbReference>
<dbReference type="Proteomes" id="UP000636010">
    <property type="component" value="Unassembled WGS sequence"/>
</dbReference>
<dbReference type="Gene3D" id="3.10.180.10">
    <property type="entry name" value="2,3-Dihydroxybiphenyl 1,2-Dioxygenase, domain 1"/>
    <property type="match status" value="2"/>
</dbReference>
<feature type="domain" description="VOC" evidence="2">
    <location>
        <begin position="179"/>
        <end position="332"/>
    </location>
</feature>
<name>A0ABQ1MMX7_9BACT</name>
<organism evidence="3 4">
    <name type="scientific">Marivirga lumbricoides</name>
    <dbReference type="NCBI Taxonomy" id="1046115"/>
    <lineage>
        <taxon>Bacteria</taxon>
        <taxon>Pseudomonadati</taxon>
        <taxon>Bacteroidota</taxon>
        <taxon>Cytophagia</taxon>
        <taxon>Cytophagales</taxon>
        <taxon>Marivirgaceae</taxon>
        <taxon>Marivirga</taxon>
    </lineage>
</organism>
<sequence length="371" mass="41418">MPVKVLIAYLGFGKNKYMSQTIISGIQQIGIGVSDVQAAFKWYRQNFGMSVPVFEEAAEAALMLPYTGGEPRSRHAILAINMQGGGGFEIWQYTSRTPEAPKFTPQLGDLGINIAKMKSKNVEATYELFNRRSLNILGGLEKGPDGKPTFFVKDPWDNIFQIVSSKSWFQQRKTDLPGGPAGAIIGVTDIDNARTLYSDILGYDEVIYEEEGVFDDLKGIPGGDKKVKRILLRHSKPREGAFSPLLGASEVELVVATNRTPKKIFEDRFWGDLGFIHLCYDINGMQNLKKQCEAKGFPFTVDSANSFDMGEAAGHFTYVEDPDGTLIEFVETHKVPIMKKIGWYLNLQKRNPKKPLPRFMLKAMGLSEVKD</sequence>
<dbReference type="EMBL" id="BMEC01000009">
    <property type="protein sequence ID" value="GGC41664.1"/>
    <property type="molecule type" value="Genomic_DNA"/>
</dbReference>
<protein>
    <recommendedName>
        <fullName evidence="2">VOC domain-containing protein</fullName>
    </recommendedName>
</protein>
<dbReference type="InterPro" id="IPR051785">
    <property type="entry name" value="MMCE/EMCE_epimerase"/>
</dbReference>
<comment type="caution">
    <text evidence="3">The sequence shown here is derived from an EMBL/GenBank/DDBJ whole genome shotgun (WGS) entry which is preliminary data.</text>
</comment>
<dbReference type="PANTHER" id="PTHR43048">
    <property type="entry name" value="METHYLMALONYL-COA EPIMERASE"/>
    <property type="match status" value="1"/>
</dbReference>
<keyword evidence="1" id="KW-0479">Metal-binding</keyword>
<reference evidence="4" key="1">
    <citation type="journal article" date="2019" name="Int. J. Syst. Evol. Microbiol.">
        <title>The Global Catalogue of Microorganisms (GCM) 10K type strain sequencing project: providing services to taxonomists for standard genome sequencing and annotation.</title>
        <authorList>
            <consortium name="The Broad Institute Genomics Platform"/>
            <consortium name="The Broad Institute Genome Sequencing Center for Infectious Disease"/>
            <person name="Wu L."/>
            <person name="Ma J."/>
        </authorList>
    </citation>
    <scope>NUCLEOTIDE SEQUENCE [LARGE SCALE GENOMIC DNA]</scope>
    <source>
        <strain evidence="4">CGMCC 1.10832</strain>
    </source>
</reference>
<proteinExistence type="predicted"/>
<dbReference type="InterPro" id="IPR037523">
    <property type="entry name" value="VOC_core"/>
</dbReference>
<dbReference type="PANTHER" id="PTHR43048:SF3">
    <property type="entry name" value="METHYLMALONYL-COA EPIMERASE, MITOCHONDRIAL"/>
    <property type="match status" value="1"/>
</dbReference>